<keyword evidence="3" id="KW-1185">Reference proteome</keyword>
<dbReference type="Proteomes" id="UP000714275">
    <property type="component" value="Unassembled WGS sequence"/>
</dbReference>
<dbReference type="EMBL" id="JABBWD010000046">
    <property type="protein sequence ID" value="KAG1773714.1"/>
    <property type="molecule type" value="Genomic_DNA"/>
</dbReference>
<protein>
    <submittedName>
        <fullName evidence="2">Uncharacterized protein</fullName>
    </submittedName>
</protein>
<feature type="transmembrane region" description="Helical" evidence="1">
    <location>
        <begin position="111"/>
        <end position="131"/>
    </location>
</feature>
<gene>
    <name evidence="2" type="ORF">EV702DRAFT_1128737</name>
</gene>
<comment type="caution">
    <text evidence="2">The sequence shown here is derived from an EMBL/GenBank/DDBJ whole genome shotgun (WGS) entry which is preliminary data.</text>
</comment>
<keyword evidence="1" id="KW-0472">Membrane</keyword>
<sequence length="252" mass="28735">MASISQKSPYPCPREPSAVLSVRNVGAHEIFIKEGYRAQLWSITKSPQTIPCATPFCHYAAWTYSIFFTPSQTLSQNHYLPFLLTRTVHLGTPTPIASFPDRYCTLAMQRCYLFVAHIIPMLYVLQTSHSFHLNRLASPLRHSVTLSSLERYTCFILPWTSPSQTPSVFFSFFLWLFNNWSFVCCMMRSCQVRPKYCRAGSSSLIKGSAHPYSLVLVVIHTYCTRYPYVGYTSLAQSTKLKLYVNLMMTSAG</sequence>
<keyword evidence="1" id="KW-1133">Transmembrane helix</keyword>
<organism evidence="2 3">
    <name type="scientific">Suillus placidus</name>
    <dbReference type="NCBI Taxonomy" id="48579"/>
    <lineage>
        <taxon>Eukaryota</taxon>
        <taxon>Fungi</taxon>
        <taxon>Dikarya</taxon>
        <taxon>Basidiomycota</taxon>
        <taxon>Agaricomycotina</taxon>
        <taxon>Agaricomycetes</taxon>
        <taxon>Agaricomycetidae</taxon>
        <taxon>Boletales</taxon>
        <taxon>Suillineae</taxon>
        <taxon>Suillaceae</taxon>
        <taxon>Suillus</taxon>
    </lineage>
</organism>
<evidence type="ECO:0000313" key="3">
    <source>
        <dbReference type="Proteomes" id="UP000714275"/>
    </source>
</evidence>
<proteinExistence type="predicted"/>
<reference evidence="2" key="1">
    <citation type="journal article" date="2020" name="New Phytol.">
        <title>Comparative genomics reveals dynamic genome evolution in host specialist ectomycorrhizal fungi.</title>
        <authorList>
            <person name="Lofgren L.A."/>
            <person name="Nguyen N.H."/>
            <person name="Vilgalys R."/>
            <person name="Ruytinx J."/>
            <person name="Liao H.L."/>
            <person name="Branco S."/>
            <person name="Kuo A."/>
            <person name="LaButti K."/>
            <person name="Lipzen A."/>
            <person name="Andreopoulos W."/>
            <person name="Pangilinan J."/>
            <person name="Riley R."/>
            <person name="Hundley H."/>
            <person name="Na H."/>
            <person name="Barry K."/>
            <person name="Grigoriev I.V."/>
            <person name="Stajich J.E."/>
            <person name="Kennedy P.G."/>
        </authorList>
    </citation>
    <scope>NUCLEOTIDE SEQUENCE</scope>
    <source>
        <strain evidence="2">DOB743</strain>
    </source>
</reference>
<dbReference type="AlphaFoldDB" id="A0A9P7CZU1"/>
<evidence type="ECO:0000256" key="1">
    <source>
        <dbReference type="SAM" id="Phobius"/>
    </source>
</evidence>
<name>A0A9P7CZU1_9AGAM</name>
<accession>A0A9P7CZU1</accession>
<dbReference type="OrthoDB" id="10469360at2759"/>
<keyword evidence="1" id="KW-0812">Transmembrane</keyword>
<evidence type="ECO:0000313" key="2">
    <source>
        <dbReference type="EMBL" id="KAG1773714.1"/>
    </source>
</evidence>